<reference evidence="2" key="1">
    <citation type="journal article" date="2023" name="Front. Plant Sci.">
        <title>Chromosomal-level genome assembly of Melastoma candidum provides insights into trichome evolution.</title>
        <authorList>
            <person name="Zhong Y."/>
            <person name="Wu W."/>
            <person name="Sun C."/>
            <person name="Zou P."/>
            <person name="Liu Y."/>
            <person name="Dai S."/>
            <person name="Zhou R."/>
        </authorList>
    </citation>
    <scope>NUCLEOTIDE SEQUENCE [LARGE SCALE GENOMIC DNA]</scope>
</reference>
<accession>A0ACB9P0T1</accession>
<dbReference type="EMBL" id="CM042886">
    <property type="protein sequence ID" value="KAI4342353.1"/>
    <property type="molecule type" value="Genomic_DNA"/>
</dbReference>
<evidence type="ECO:0000313" key="2">
    <source>
        <dbReference type="Proteomes" id="UP001057402"/>
    </source>
</evidence>
<protein>
    <submittedName>
        <fullName evidence="1">Uncharacterized protein</fullName>
    </submittedName>
</protein>
<dbReference type="Proteomes" id="UP001057402">
    <property type="component" value="Chromosome 7"/>
</dbReference>
<sequence>MHNIRSNTELTDHLLDQPPLPLPSSWPHLSSFHQDHSLMVAALADVNLPGIDHLRHHRLHATGHASTVHVPSPDPGSCIHCSFDGCLGCELFPPSSTTVQPDDRGVKKRKGYLSSSSSSGSGTGATKRKYRGVRQRPWGKWAAEIRDPRRAVRVWLGTFETAEDAARAYDRAAIEFRGPRAKLNFPFEDRSLHSSRQQQQQHLQPAQGTPMPRTDRGHDQATVGNVISEADQYHHPDGITADHWEVFGEDDMQQLMMGMMDFGDDSSDSSNGSRAFSLDH</sequence>
<keyword evidence="2" id="KW-1185">Reference proteome</keyword>
<gene>
    <name evidence="1" type="ORF">MLD38_026990</name>
</gene>
<proteinExistence type="predicted"/>
<name>A0ACB9P0T1_9MYRT</name>
<comment type="caution">
    <text evidence="1">The sequence shown here is derived from an EMBL/GenBank/DDBJ whole genome shotgun (WGS) entry which is preliminary data.</text>
</comment>
<evidence type="ECO:0000313" key="1">
    <source>
        <dbReference type="EMBL" id="KAI4342353.1"/>
    </source>
</evidence>
<organism evidence="1 2">
    <name type="scientific">Melastoma candidum</name>
    <dbReference type="NCBI Taxonomy" id="119954"/>
    <lineage>
        <taxon>Eukaryota</taxon>
        <taxon>Viridiplantae</taxon>
        <taxon>Streptophyta</taxon>
        <taxon>Embryophyta</taxon>
        <taxon>Tracheophyta</taxon>
        <taxon>Spermatophyta</taxon>
        <taxon>Magnoliopsida</taxon>
        <taxon>eudicotyledons</taxon>
        <taxon>Gunneridae</taxon>
        <taxon>Pentapetalae</taxon>
        <taxon>rosids</taxon>
        <taxon>malvids</taxon>
        <taxon>Myrtales</taxon>
        <taxon>Melastomataceae</taxon>
        <taxon>Melastomatoideae</taxon>
        <taxon>Melastomateae</taxon>
        <taxon>Melastoma</taxon>
    </lineage>
</organism>